<dbReference type="STRING" id="1423813.FC26_GL000803"/>
<dbReference type="EMBL" id="AYYY01000011">
    <property type="protein sequence ID" value="KRM62074.1"/>
    <property type="molecule type" value="Genomic_DNA"/>
</dbReference>
<sequence length="245" mass="28946">METDFTLKNVNKILGIKESFKAPDRLMEILFDPKERLRVFQDFLELSTDMSFDWFHQYFQEEQAERKTNKQDFTPMEVTQLMNCLATLDKKDQHSYFETAAGTGGLLITRWYEDCLKETPLTYMPHEHEYFVEELSDRAIPFLLFNIAIRGMNAIVFHGDSLERTCRGVFYLQNDDDSPIGFSNINIMPRNQTVKHEFNIHKWTGEPYPDHVESNSQKWAENVDRNMMLKRKWGEIFDRSSNATS</sequence>
<dbReference type="Proteomes" id="UP000051733">
    <property type="component" value="Unassembled WGS sequence"/>
</dbReference>
<keyword evidence="3" id="KW-1185">Reference proteome</keyword>
<evidence type="ECO:0000259" key="1">
    <source>
        <dbReference type="Pfam" id="PF02384"/>
    </source>
</evidence>
<comment type="caution">
    <text evidence="2">The sequence shown here is derived from an EMBL/GenBank/DDBJ whole genome shotgun (WGS) entry which is preliminary data.</text>
</comment>
<evidence type="ECO:0000313" key="3">
    <source>
        <dbReference type="Proteomes" id="UP000051733"/>
    </source>
</evidence>
<dbReference type="OrthoDB" id="9814572at2"/>
<organism evidence="2 3">
    <name type="scientific">Paucilactobacillus vaccinostercus DSM 20634</name>
    <dbReference type="NCBI Taxonomy" id="1423813"/>
    <lineage>
        <taxon>Bacteria</taxon>
        <taxon>Bacillati</taxon>
        <taxon>Bacillota</taxon>
        <taxon>Bacilli</taxon>
        <taxon>Lactobacillales</taxon>
        <taxon>Lactobacillaceae</taxon>
        <taxon>Paucilactobacillus</taxon>
    </lineage>
</organism>
<gene>
    <name evidence="2" type="ORF">FC26_GL000803</name>
</gene>
<dbReference type="GO" id="GO:0003677">
    <property type="term" value="F:DNA binding"/>
    <property type="evidence" value="ECO:0007669"/>
    <property type="project" value="InterPro"/>
</dbReference>
<dbReference type="Gene3D" id="3.40.50.150">
    <property type="entry name" value="Vaccinia Virus protein VP39"/>
    <property type="match status" value="1"/>
</dbReference>
<dbReference type="InterPro" id="IPR003356">
    <property type="entry name" value="DNA_methylase_A-5"/>
</dbReference>
<proteinExistence type="predicted"/>
<feature type="domain" description="DNA methylase adenine-specific" evidence="1">
    <location>
        <begin position="54"/>
        <end position="164"/>
    </location>
</feature>
<name>A0A0R2A699_9LACO</name>
<dbReference type="PATRIC" id="fig|1423813.3.peg.817"/>
<evidence type="ECO:0000313" key="2">
    <source>
        <dbReference type="EMBL" id="KRM62074.1"/>
    </source>
</evidence>
<dbReference type="GO" id="GO:0008170">
    <property type="term" value="F:N-methyltransferase activity"/>
    <property type="evidence" value="ECO:0007669"/>
    <property type="project" value="InterPro"/>
</dbReference>
<dbReference type="SUPFAM" id="SSF53335">
    <property type="entry name" value="S-adenosyl-L-methionine-dependent methyltransferases"/>
    <property type="match status" value="1"/>
</dbReference>
<accession>A0A0R2A699</accession>
<dbReference type="AlphaFoldDB" id="A0A0R2A699"/>
<reference evidence="2 3" key="1">
    <citation type="journal article" date="2015" name="Genome Announc.">
        <title>Expanding the biotechnology potential of lactobacilli through comparative genomics of 213 strains and associated genera.</title>
        <authorList>
            <person name="Sun Z."/>
            <person name="Harris H.M."/>
            <person name="McCann A."/>
            <person name="Guo C."/>
            <person name="Argimon S."/>
            <person name="Zhang W."/>
            <person name="Yang X."/>
            <person name="Jeffery I.B."/>
            <person name="Cooney J.C."/>
            <person name="Kagawa T.F."/>
            <person name="Liu W."/>
            <person name="Song Y."/>
            <person name="Salvetti E."/>
            <person name="Wrobel A."/>
            <person name="Rasinkangas P."/>
            <person name="Parkhill J."/>
            <person name="Rea M.C."/>
            <person name="O'Sullivan O."/>
            <person name="Ritari J."/>
            <person name="Douillard F.P."/>
            <person name="Paul Ross R."/>
            <person name="Yang R."/>
            <person name="Briner A.E."/>
            <person name="Felis G.E."/>
            <person name="de Vos W.M."/>
            <person name="Barrangou R."/>
            <person name="Klaenhammer T.R."/>
            <person name="Caufield P.W."/>
            <person name="Cui Y."/>
            <person name="Zhang H."/>
            <person name="O'Toole P.W."/>
        </authorList>
    </citation>
    <scope>NUCLEOTIDE SEQUENCE [LARGE SCALE GENOMIC DNA]</scope>
    <source>
        <strain evidence="2 3">DSM 20634</strain>
    </source>
</reference>
<dbReference type="InterPro" id="IPR029063">
    <property type="entry name" value="SAM-dependent_MTases_sf"/>
</dbReference>
<protein>
    <recommendedName>
        <fullName evidence="1">DNA methylase adenine-specific domain-containing protein</fullName>
    </recommendedName>
</protein>
<dbReference type="Pfam" id="PF02384">
    <property type="entry name" value="N6_Mtase"/>
    <property type="match status" value="1"/>
</dbReference>
<dbReference type="RefSeq" id="WP_057777744.1">
    <property type="nucleotide sequence ID" value="NZ_AYYY01000011.1"/>
</dbReference>